<dbReference type="Pfam" id="PF24064">
    <property type="entry name" value="HTH_NPRL3"/>
    <property type="match status" value="1"/>
</dbReference>
<evidence type="ECO:0000313" key="9">
    <source>
        <dbReference type="Proteomes" id="UP000289323"/>
    </source>
</evidence>
<reference evidence="8 9" key="1">
    <citation type="submission" date="2018-04" db="EMBL/GenBank/DDBJ databases">
        <authorList>
            <person name="Huttner S."/>
            <person name="Dainat J."/>
        </authorList>
    </citation>
    <scope>NUCLEOTIDE SEQUENCE [LARGE SCALE GENOMIC DNA]</scope>
</reference>
<evidence type="ECO:0000256" key="1">
    <source>
        <dbReference type="ARBA" id="ARBA00010546"/>
    </source>
</evidence>
<feature type="compositionally biased region" description="Basic and acidic residues" evidence="6">
    <location>
        <begin position="806"/>
        <end position="834"/>
    </location>
</feature>
<dbReference type="GO" id="GO:0051321">
    <property type="term" value="P:meiotic cell cycle"/>
    <property type="evidence" value="ECO:0007669"/>
    <property type="project" value="UniProtKB-UniRule"/>
</dbReference>
<dbReference type="InterPro" id="IPR056603">
    <property type="entry name" value="HTH_NPRL3"/>
</dbReference>
<name>A0A3S4BFV6_9PEZI</name>
<dbReference type="AlphaFoldDB" id="A0A3S4BFV6"/>
<gene>
    <name evidence="8" type="ORF">TT172_LOCUS1421</name>
</gene>
<comment type="subcellular location">
    <subcellularLocation>
        <location evidence="5">Vacuole membrane</location>
        <topology evidence="5">Peripheral membrane protein</topology>
    </subcellularLocation>
</comment>
<dbReference type="PANTHER" id="PTHR13153">
    <property type="entry name" value="CGTHBA PROTEIN -14 GENE PROTEIN"/>
    <property type="match status" value="1"/>
</dbReference>
<organism evidence="8 9">
    <name type="scientific">Thermothielavioides terrestris</name>
    <dbReference type="NCBI Taxonomy" id="2587410"/>
    <lineage>
        <taxon>Eukaryota</taxon>
        <taxon>Fungi</taxon>
        <taxon>Dikarya</taxon>
        <taxon>Ascomycota</taxon>
        <taxon>Pezizomycotina</taxon>
        <taxon>Sordariomycetes</taxon>
        <taxon>Sordariomycetidae</taxon>
        <taxon>Sordariales</taxon>
        <taxon>Chaetomiaceae</taxon>
        <taxon>Thermothielavioides</taxon>
    </lineage>
</organism>
<dbReference type="InterPro" id="IPR005365">
    <property type="entry name" value="Npr3"/>
</dbReference>
<evidence type="ECO:0000256" key="5">
    <source>
        <dbReference type="RuleBase" id="RU368069"/>
    </source>
</evidence>
<dbReference type="Pfam" id="PF03666">
    <property type="entry name" value="NPR3"/>
    <property type="match status" value="1"/>
</dbReference>
<feature type="region of interest" description="Disordered" evidence="6">
    <location>
        <begin position="775"/>
        <end position="870"/>
    </location>
</feature>
<feature type="region of interest" description="Disordered" evidence="6">
    <location>
        <begin position="41"/>
        <end position="75"/>
    </location>
</feature>
<feature type="compositionally biased region" description="Basic and acidic residues" evidence="6">
    <location>
        <begin position="199"/>
        <end position="228"/>
    </location>
</feature>
<feature type="compositionally biased region" description="Gly residues" evidence="6">
    <location>
        <begin position="780"/>
        <end position="796"/>
    </location>
</feature>
<dbReference type="GO" id="GO:0005774">
    <property type="term" value="C:vacuolar membrane"/>
    <property type="evidence" value="ECO:0007669"/>
    <property type="project" value="UniProtKB-SubCell"/>
</dbReference>
<sequence>MAAPVLPNTDNFLGVALVINRSRDGPQFVFHYPPCVLPADRSRRTTVGSDEPDEDDDILSGVPSRGARLETGSSAASEAAELAQWNYDDHIITESGTQIVPWERVAGFPTKDLENILTPARAYHKRLFQVSLDPVHCVSYPIYVPENGVWRKKKSKKPRNQPPQSQQHREPGVGPGTGAAKKDDDDALPTDAGASARSGGEKGASDAEKIEVRDMLKPPVKPADETEDKKSSMTMFNLVFFLHPKKHEVKPLVDIMFTHIIKKINKAFKYCQQRSDFVWKESKRILALKDKGREDKRKMSSLWEEILSTSSLAASMQDIYEAVSQNKIAALQLDTVEGTVTHSVQIPVPFHVSDLPQEGEESQRGLWLTTVNSLMGEEAAETPGFLDKNFALLLMMDEKRIIAELQSDPDETTLAMIEFVRHCKPTLSFYQVCQQSSNVLTPAQVRKFAQHFIFWRRAIAIPPLHARDTYIVSPNCDLRKLPQASAEWARQFPLSPALPNFLAELSVAPRPYKLHCPSKAHRPVYMAMLAWLMRGGWVTQLCTFAYVVVWPEIIYEVEYELEAEEIARAKHAQSMGHEPGSVESDDAATAALTSSVPAVPALGDAPVAGFSSRFLPLLHDPSDSVSSSTAALRDLALSHSHSSLIPASASTPTSPFPARIIGDNNNDNRHSPSPPPPAPPSHDTNTNPTSASPTPTPAEQAAEKARLARLADKAARELAERATAHARKAPPRQTAHPSVNHARHLEGIAPHIILDAKQATGKESLYLSAIGRRFRDRVGGGRPHGSGSSSGSGSGPGQAQAQVQAHGREREKDRGPETSKGARDGTDGKREHHPSGAGGGASGGGRGGVARGGGLGGPHSGGGAGGTGLRDSGDWDERVANAWPVFCKYFNGRTALERIALQEDMKRKDVWNLLTAMSEYLLCVRHW</sequence>
<evidence type="ECO:0000256" key="6">
    <source>
        <dbReference type="SAM" id="MobiDB-lite"/>
    </source>
</evidence>
<feature type="compositionally biased region" description="Basic and acidic residues" evidence="6">
    <location>
        <begin position="701"/>
        <end position="723"/>
    </location>
</feature>
<protein>
    <recommendedName>
        <fullName evidence="2 5">Nitrogen permease regulator 3</fullName>
    </recommendedName>
    <alternativeName>
        <fullName evidence="4 5">Required for meiotic nuclear division protein 11</fullName>
    </alternativeName>
</protein>
<feature type="compositionally biased region" description="Gly residues" evidence="6">
    <location>
        <begin position="836"/>
        <end position="868"/>
    </location>
</feature>
<keyword evidence="5" id="KW-0732">Signal</keyword>
<feature type="compositionally biased region" description="Low complexity" evidence="6">
    <location>
        <begin position="684"/>
        <end position="700"/>
    </location>
</feature>
<dbReference type="GO" id="GO:1990130">
    <property type="term" value="C:GATOR1 complex"/>
    <property type="evidence" value="ECO:0007669"/>
    <property type="project" value="TreeGrafter"/>
</dbReference>
<keyword evidence="5" id="KW-0469">Meiosis</keyword>
<feature type="domain" description="GATOR1 complex protein NPRL3 C-terminal HTH" evidence="7">
    <location>
        <begin position="876"/>
        <end position="921"/>
    </location>
</feature>
<evidence type="ECO:0000313" key="8">
    <source>
        <dbReference type="EMBL" id="SPQ19002.1"/>
    </source>
</evidence>
<dbReference type="Proteomes" id="UP000289323">
    <property type="component" value="Unassembled WGS sequence"/>
</dbReference>
<dbReference type="GO" id="GO:1904262">
    <property type="term" value="P:negative regulation of TORC1 signaling"/>
    <property type="evidence" value="ECO:0007669"/>
    <property type="project" value="TreeGrafter"/>
</dbReference>
<proteinExistence type="inferred from homology"/>
<evidence type="ECO:0000256" key="3">
    <source>
        <dbReference type="ARBA" id="ARBA00025376"/>
    </source>
</evidence>
<evidence type="ECO:0000256" key="2">
    <source>
        <dbReference type="ARBA" id="ARBA00017880"/>
    </source>
</evidence>
<evidence type="ECO:0000259" key="7">
    <source>
        <dbReference type="Pfam" id="PF24064"/>
    </source>
</evidence>
<comment type="function">
    <text evidence="3 5">Mediates inactivation of the TORC1 complex in response to amino acid starvation. Required for meiotic nuclear division.</text>
</comment>
<evidence type="ECO:0000256" key="4">
    <source>
        <dbReference type="ARBA" id="ARBA00030028"/>
    </source>
</evidence>
<accession>A0A3S4BFV6</accession>
<feature type="region of interest" description="Disordered" evidence="6">
    <location>
        <begin position="151"/>
        <end position="228"/>
    </location>
</feature>
<dbReference type="GO" id="GO:0010508">
    <property type="term" value="P:positive regulation of autophagy"/>
    <property type="evidence" value="ECO:0007669"/>
    <property type="project" value="TreeGrafter"/>
</dbReference>
<dbReference type="GO" id="GO:0038202">
    <property type="term" value="P:TORC1 signaling"/>
    <property type="evidence" value="ECO:0007669"/>
    <property type="project" value="TreeGrafter"/>
</dbReference>
<comment type="similarity">
    <text evidence="1 5">Belongs to the NPR3 family.</text>
</comment>
<feature type="region of interest" description="Disordered" evidence="6">
    <location>
        <begin position="643"/>
        <end position="739"/>
    </location>
</feature>
<dbReference type="GO" id="GO:0034198">
    <property type="term" value="P:cellular response to amino acid starvation"/>
    <property type="evidence" value="ECO:0007669"/>
    <property type="project" value="TreeGrafter"/>
</dbReference>
<feature type="compositionally biased region" description="Low complexity" evidence="6">
    <location>
        <begin position="646"/>
        <end position="658"/>
    </location>
</feature>
<dbReference type="PANTHER" id="PTHR13153:SF5">
    <property type="entry name" value="GATOR COMPLEX PROTEIN NPRL3"/>
    <property type="match status" value="1"/>
</dbReference>
<dbReference type="EMBL" id="OUUZ01000001">
    <property type="protein sequence ID" value="SPQ19002.1"/>
    <property type="molecule type" value="Genomic_DNA"/>
</dbReference>